<evidence type="ECO:0000313" key="1">
    <source>
        <dbReference type="EMBL" id="RGK37452.1"/>
    </source>
</evidence>
<sequence>MCAEHGTNQSLNGKRKPILAPKISFKKNNEEVANVYLTQTAGRKRLTFSGKSFILNLAENK</sequence>
<evidence type="ECO:0000313" key="4">
    <source>
        <dbReference type="Proteomes" id="UP000260793"/>
    </source>
</evidence>
<dbReference type="Proteomes" id="UP000285832">
    <property type="component" value="Unassembled WGS sequence"/>
</dbReference>
<protein>
    <submittedName>
        <fullName evidence="1">Uncharacterized protein</fullName>
    </submittedName>
</protein>
<reference evidence="4 5" key="1">
    <citation type="submission" date="2018-08" db="EMBL/GenBank/DDBJ databases">
        <title>A genome reference for cultivated species of the human gut microbiota.</title>
        <authorList>
            <person name="Zou Y."/>
            <person name="Xue W."/>
            <person name="Luo G."/>
        </authorList>
    </citation>
    <scope>NUCLEOTIDE SEQUENCE [LARGE SCALE GENOMIC DNA]</scope>
    <source>
        <strain evidence="3 6">AM09-9</strain>
        <strain evidence="2 5">AM25-1LB</strain>
        <strain evidence="1 4">TF11-7</strain>
    </source>
</reference>
<evidence type="ECO:0000313" key="2">
    <source>
        <dbReference type="EMBL" id="RHF59308.1"/>
    </source>
</evidence>
<name>A0A3E4LK84_9FIRM</name>
<proteinExistence type="predicted"/>
<comment type="caution">
    <text evidence="1">The sequence shown here is derived from an EMBL/GenBank/DDBJ whole genome shotgun (WGS) entry which is preliminary data.</text>
</comment>
<organism evidence="1 4">
    <name type="scientific">[Ruminococcus] lactaris</name>
    <dbReference type="NCBI Taxonomy" id="46228"/>
    <lineage>
        <taxon>Bacteria</taxon>
        <taxon>Bacillati</taxon>
        <taxon>Bacillota</taxon>
        <taxon>Clostridia</taxon>
        <taxon>Lachnospirales</taxon>
        <taxon>Lachnospiraceae</taxon>
        <taxon>Mediterraneibacter</taxon>
    </lineage>
</organism>
<dbReference type="AlphaFoldDB" id="A0A3E4LK84"/>
<accession>A0A3E4LK84</accession>
<dbReference type="Proteomes" id="UP000284902">
    <property type="component" value="Unassembled WGS sequence"/>
</dbReference>
<evidence type="ECO:0000313" key="3">
    <source>
        <dbReference type="EMBL" id="RHJ60255.1"/>
    </source>
</evidence>
<gene>
    <name evidence="3" type="ORF">DW116_09895</name>
    <name evidence="2" type="ORF">DW672_09235</name>
    <name evidence="1" type="ORF">DXD17_12230</name>
</gene>
<evidence type="ECO:0000313" key="6">
    <source>
        <dbReference type="Proteomes" id="UP000285832"/>
    </source>
</evidence>
<dbReference type="EMBL" id="QRMI01000025">
    <property type="protein sequence ID" value="RHJ60255.1"/>
    <property type="molecule type" value="Genomic_DNA"/>
</dbReference>
<dbReference type="EMBL" id="QSQN01000038">
    <property type="protein sequence ID" value="RGK37452.1"/>
    <property type="molecule type" value="Genomic_DNA"/>
</dbReference>
<dbReference type="Proteomes" id="UP000260793">
    <property type="component" value="Unassembled WGS sequence"/>
</dbReference>
<evidence type="ECO:0000313" key="5">
    <source>
        <dbReference type="Proteomes" id="UP000284902"/>
    </source>
</evidence>
<dbReference type="EMBL" id="QRHG01000023">
    <property type="protein sequence ID" value="RHF59308.1"/>
    <property type="molecule type" value="Genomic_DNA"/>
</dbReference>